<protein>
    <submittedName>
        <fullName evidence="2">Uncharacterized protein</fullName>
    </submittedName>
</protein>
<feature type="transmembrane region" description="Helical" evidence="1">
    <location>
        <begin position="157"/>
        <end position="177"/>
    </location>
</feature>
<dbReference type="OrthoDB" id="3226582at2759"/>
<evidence type="ECO:0000313" key="3">
    <source>
        <dbReference type="Proteomes" id="UP000620124"/>
    </source>
</evidence>
<feature type="transmembrane region" description="Helical" evidence="1">
    <location>
        <begin position="233"/>
        <end position="253"/>
    </location>
</feature>
<dbReference type="AlphaFoldDB" id="A0A8H6XXK7"/>
<feature type="transmembrane region" description="Helical" evidence="1">
    <location>
        <begin position="45"/>
        <end position="62"/>
    </location>
</feature>
<gene>
    <name evidence="2" type="ORF">MVEN_01313900</name>
</gene>
<evidence type="ECO:0000313" key="2">
    <source>
        <dbReference type="EMBL" id="KAF7350118.1"/>
    </source>
</evidence>
<name>A0A8H6XXK7_9AGAR</name>
<accession>A0A8H6XXK7</accession>
<feature type="transmembrane region" description="Helical" evidence="1">
    <location>
        <begin position="265"/>
        <end position="287"/>
    </location>
</feature>
<feature type="transmembrane region" description="Helical" evidence="1">
    <location>
        <begin position="71"/>
        <end position="90"/>
    </location>
</feature>
<keyword evidence="3" id="KW-1185">Reference proteome</keyword>
<sequence length="341" mass="37760">MYPCFTVGCISPSSHAMSNYTIDAHAFDTYYHTVLMSTFRTSTQLLLFGILLVLLFNTTYLLHTRIRASRGWLVAAICAMGLFAALHLAYEIAIDVLSWRFFYLGVQGDAAHAVSVLTREGVLSVVDDYLVIVNNIVTDGLFLHRCYVIWDRNIKVIIVPALFLVVTAVIGFVGAAWPNGMGSSYHNDFRVAFGMIILTNLTLMALTAGRVWWIRRDVVTVLEPSVKRMYDTVIAMILESGAIYCISLILYLIAVTRLNKQDSSLAIAVFRAAIPQIMNITPILILVRVGSGRSVGDETSSSGVLESSCWRYDSQHSSVMRPANIHQPEVARSAVEGLGRQ</sequence>
<feature type="transmembrane region" description="Helical" evidence="1">
    <location>
        <begin position="189"/>
        <end position="213"/>
    </location>
</feature>
<reference evidence="2" key="1">
    <citation type="submission" date="2020-05" db="EMBL/GenBank/DDBJ databases">
        <title>Mycena genomes resolve the evolution of fungal bioluminescence.</title>
        <authorList>
            <person name="Tsai I.J."/>
        </authorList>
    </citation>
    <scope>NUCLEOTIDE SEQUENCE</scope>
    <source>
        <strain evidence="2">CCC161011</strain>
    </source>
</reference>
<keyword evidence="1" id="KW-0472">Membrane</keyword>
<dbReference type="EMBL" id="JACAZI010000010">
    <property type="protein sequence ID" value="KAF7350118.1"/>
    <property type="molecule type" value="Genomic_DNA"/>
</dbReference>
<dbReference type="Proteomes" id="UP000620124">
    <property type="component" value="Unassembled WGS sequence"/>
</dbReference>
<keyword evidence="1" id="KW-0812">Transmembrane</keyword>
<proteinExistence type="predicted"/>
<organism evidence="2 3">
    <name type="scientific">Mycena venus</name>
    <dbReference type="NCBI Taxonomy" id="2733690"/>
    <lineage>
        <taxon>Eukaryota</taxon>
        <taxon>Fungi</taxon>
        <taxon>Dikarya</taxon>
        <taxon>Basidiomycota</taxon>
        <taxon>Agaricomycotina</taxon>
        <taxon>Agaricomycetes</taxon>
        <taxon>Agaricomycetidae</taxon>
        <taxon>Agaricales</taxon>
        <taxon>Marasmiineae</taxon>
        <taxon>Mycenaceae</taxon>
        <taxon>Mycena</taxon>
    </lineage>
</organism>
<comment type="caution">
    <text evidence="2">The sequence shown here is derived from an EMBL/GenBank/DDBJ whole genome shotgun (WGS) entry which is preliminary data.</text>
</comment>
<keyword evidence="1" id="KW-1133">Transmembrane helix</keyword>
<evidence type="ECO:0000256" key="1">
    <source>
        <dbReference type="SAM" id="Phobius"/>
    </source>
</evidence>